<reference evidence="2 3" key="1">
    <citation type="submission" date="2015-02" db="EMBL/GenBank/DDBJ databases">
        <title>Single-cell genomics of uncultivated deep-branching MTB reveals a conserved set of magnetosome genes.</title>
        <authorList>
            <person name="Kolinko S."/>
            <person name="Richter M."/>
            <person name="Glockner F.O."/>
            <person name="Brachmann A."/>
            <person name="Schuler D."/>
        </authorList>
    </citation>
    <scope>NUCLEOTIDE SEQUENCE [LARGE SCALE GENOMIC DNA]</scope>
    <source>
        <strain evidence="2">TM-1</strain>
    </source>
</reference>
<keyword evidence="1" id="KW-1133">Transmembrane helix</keyword>
<proteinExistence type="predicted"/>
<protein>
    <submittedName>
        <fullName evidence="2">Membrane protein</fullName>
    </submittedName>
</protein>
<accession>A0A0F3GUD9</accession>
<evidence type="ECO:0000313" key="2">
    <source>
        <dbReference type="EMBL" id="KJU85594.1"/>
    </source>
</evidence>
<gene>
    <name evidence="2" type="ORF">MBAV_002212</name>
</gene>
<name>A0A0F3GUD9_9BACT</name>
<keyword evidence="3" id="KW-1185">Reference proteome</keyword>
<feature type="transmembrane region" description="Helical" evidence="1">
    <location>
        <begin position="12"/>
        <end position="30"/>
    </location>
</feature>
<organism evidence="2 3">
    <name type="scientific">Candidatus Magnetobacterium bavaricum</name>
    <dbReference type="NCBI Taxonomy" id="29290"/>
    <lineage>
        <taxon>Bacteria</taxon>
        <taxon>Pseudomonadati</taxon>
        <taxon>Nitrospirota</taxon>
        <taxon>Thermodesulfovibrionia</taxon>
        <taxon>Thermodesulfovibrionales</taxon>
        <taxon>Candidatus Magnetobacteriaceae</taxon>
        <taxon>Candidatus Magnetobacterium</taxon>
    </lineage>
</organism>
<dbReference type="EMBL" id="LACI01000953">
    <property type="protein sequence ID" value="KJU85594.1"/>
    <property type="molecule type" value="Genomic_DNA"/>
</dbReference>
<feature type="transmembrane region" description="Helical" evidence="1">
    <location>
        <begin position="36"/>
        <end position="59"/>
    </location>
</feature>
<dbReference type="AlphaFoldDB" id="A0A0F3GUD9"/>
<dbReference type="Proteomes" id="UP000033423">
    <property type="component" value="Unassembled WGS sequence"/>
</dbReference>
<evidence type="ECO:0000256" key="1">
    <source>
        <dbReference type="SAM" id="Phobius"/>
    </source>
</evidence>
<comment type="caution">
    <text evidence="2">The sequence shown here is derived from an EMBL/GenBank/DDBJ whole genome shotgun (WGS) entry which is preliminary data.</text>
</comment>
<sequence>LLGWRLKIKLAYMASALFTLISSLQVYYILNKLHVFTVFSVGVIVLIIGFVSLIAGVLINIKQSRRKHKDN</sequence>
<feature type="non-terminal residue" evidence="2">
    <location>
        <position position="1"/>
    </location>
</feature>
<keyword evidence="1" id="KW-0812">Transmembrane</keyword>
<keyword evidence="1" id="KW-0472">Membrane</keyword>
<evidence type="ECO:0000313" key="3">
    <source>
        <dbReference type="Proteomes" id="UP000033423"/>
    </source>
</evidence>